<evidence type="ECO:0000256" key="1">
    <source>
        <dbReference type="SAM" id="MobiDB-lite"/>
    </source>
</evidence>
<keyword evidence="2" id="KW-0812">Transmembrane</keyword>
<accession>A0A8T3DG44</accession>
<keyword evidence="2" id="KW-0472">Membrane</keyword>
<name>A0A8T3DG44_9TELE</name>
<dbReference type="Proteomes" id="UP000829720">
    <property type="component" value="Unassembled WGS sequence"/>
</dbReference>
<organism evidence="3 4">
    <name type="scientific">Albula goreensis</name>
    <dbReference type="NCBI Taxonomy" id="1534307"/>
    <lineage>
        <taxon>Eukaryota</taxon>
        <taxon>Metazoa</taxon>
        <taxon>Chordata</taxon>
        <taxon>Craniata</taxon>
        <taxon>Vertebrata</taxon>
        <taxon>Euteleostomi</taxon>
        <taxon>Actinopterygii</taxon>
        <taxon>Neopterygii</taxon>
        <taxon>Teleostei</taxon>
        <taxon>Albuliformes</taxon>
        <taxon>Albulidae</taxon>
        <taxon>Albula</taxon>
    </lineage>
</organism>
<comment type="caution">
    <text evidence="3">The sequence shown here is derived from an EMBL/GenBank/DDBJ whole genome shotgun (WGS) entry which is preliminary data.</text>
</comment>
<feature type="transmembrane region" description="Helical" evidence="2">
    <location>
        <begin position="157"/>
        <end position="178"/>
    </location>
</feature>
<feature type="region of interest" description="Disordered" evidence="1">
    <location>
        <begin position="196"/>
        <end position="221"/>
    </location>
</feature>
<feature type="compositionally biased region" description="Basic and acidic residues" evidence="1">
    <location>
        <begin position="249"/>
        <end position="263"/>
    </location>
</feature>
<evidence type="ECO:0000313" key="4">
    <source>
        <dbReference type="Proteomes" id="UP000829720"/>
    </source>
</evidence>
<keyword evidence="4" id="KW-1185">Reference proteome</keyword>
<reference evidence="3" key="1">
    <citation type="submission" date="2021-01" db="EMBL/GenBank/DDBJ databases">
        <authorList>
            <person name="Zahm M."/>
            <person name="Roques C."/>
            <person name="Cabau C."/>
            <person name="Klopp C."/>
            <person name="Donnadieu C."/>
            <person name="Jouanno E."/>
            <person name="Lampietro C."/>
            <person name="Louis A."/>
            <person name="Herpin A."/>
            <person name="Echchiki A."/>
            <person name="Berthelot C."/>
            <person name="Parey E."/>
            <person name="Roest-Crollius H."/>
            <person name="Braasch I."/>
            <person name="Postlethwait J."/>
            <person name="Bobe J."/>
            <person name="Montfort J."/>
            <person name="Bouchez O."/>
            <person name="Begum T."/>
            <person name="Mejri S."/>
            <person name="Adams A."/>
            <person name="Chen W.-J."/>
            <person name="Guiguen Y."/>
        </authorList>
    </citation>
    <scope>NUCLEOTIDE SEQUENCE</scope>
    <source>
        <tissue evidence="3">Blood</tissue>
    </source>
</reference>
<dbReference type="AlphaFoldDB" id="A0A8T3DG44"/>
<protein>
    <submittedName>
        <fullName evidence="3">Uncharacterized protein</fullName>
    </submittedName>
</protein>
<sequence length="294" mass="31321">MAEDSDAGHRNQIGSIAHWGFTERCCEETEGDTLTRAGFSSALSTVPQHPQPPKPVRPAWPHHTYPALPSPKAMQGNQICPHLCCMLFLGLWPLGVASQDVIENTTTVVTKLPNTVKSSTPSIVPSPTYTPIPAFSSTSYVSKDCLTWEEWERWEKFVLMGGAALVSGLLVIAVALSCQVRHLKRQARASRTPRTNVDLVSGMGYPSTSRGGSKAGSREVVGSGVPEAGVRMEEVKHAGIEDGASGEVETAREGREQDADGKAEGSGNGVMAASQSEDSPTEAAKEEVEVLVVV</sequence>
<gene>
    <name evidence="3" type="ORF">AGOR_G00123390</name>
</gene>
<feature type="region of interest" description="Disordered" evidence="1">
    <location>
        <begin position="237"/>
        <end position="286"/>
    </location>
</feature>
<evidence type="ECO:0000313" key="3">
    <source>
        <dbReference type="EMBL" id="KAI1893405.1"/>
    </source>
</evidence>
<dbReference type="EMBL" id="JAERUA010000011">
    <property type="protein sequence ID" value="KAI1893405.1"/>
    <property type="molecule type" value="Genomic_DNA"/>
</dbReference>
<keyword evidence="2" id="KW-1133">Transmembrane helix</keyword>
<evidence type="ECO:0000256" key="2">
    <source>
        <dbReference type="SAM" id="Phobius"/>
    </source>
</evidence>
<proteinExistence type="predicted"/>
<dbReference type="OrthoDB" id="9448427at2759"/>